<keyword evidence="3" id="KW-0378">Hydrolase</keyword>
<reference evidence="5 6" key="1">
    <citation type="submission" date="2019-04" db="EMBL/GenBank/DDBJ databases">
        <title>Alteromonas portus sp. nov., an alginate lyase-excreting marine bacterium.</title>
        <authorList>
            <person name="Huang H."/>
            <person name="Mo K."/>
            <person name="Bao S."/>
        </authorList>
    </citation>
    <scope>NUCLEOTIDE SEQUENCE [LARGE SCALE GENOMIC DNA]</scope>
    <source>
        <strain evidence="5 6">HB161718</strain>
    </source>
</reference>
<dbReference type="InterPro" id="IPR016195">
    <property type="entry name" value="Pol/histidinol_Pase-like"/>
</dbReference>
<evidence type="ECO:0000256" key="3">
    <source>
        <dbReference type="ARBA" id="ARBA00022801"/>
    </source>
</evidence>
<proteinExistence type="inferred from homology"/>
<keyword evidence="6" id="KW-1185">Reference proteome</keyword>
<gene>
    <name evidence="5" type="ORF">E5672_03830</name>
</gene>
<dbReference type="EMBL" id="SWCO01000001">
    <property type="protein sequence ID" value="TKB05221.1"/>
    <property type="molecule type" value="Genomic_DNA"/>
</dbReference>
<dbReference type="OrthoDB" id="9788539at2"/>
<dbReference type="SUPFAM" id="SSF89550">
    <property type="entry name" value="PHP domain-like"/>
    <property type="match status" value="1"/>
</dbReference>
<comment type="caution">
    <text evidence="5">The sequence shown here is derived from an EMBL/GenBank/DDBJ whole genome shotgun (WGS) entry which is preliminary data.</text>
</comment>
<organism evidence="5 6">
    <name type="scientific">Alteromonas portus</name>
    <dbReference type="NCBI Taxonomy" id="2565549"/>
    <lineage>
        <taxon>Bacteria</taxon>
        <taxon>Pseudomonadati</taxon>
        <taxon>Pseudomonadota</taxon>
        <taxon>Gammaproteobacteria</taxon>
        <taxon>Alteromonadales</taxon>
        <taxon>Alteromonadaceae</taxon>
        <taxon>Alteromonas/Salinimonas group</taxon>
        <taxon>Alteromonas</taxon>
    </lineage>
</organism>
<comment type="similarity">
    <text evidence="1">Belongs to the metallo-dependent hydrolases superfamily. CpsB/CapC family.</text>
</comment>
<name>A0A4U0ZS62_9ALTE</name>
<dbReference type="EC" id="3.1.3.48" evidence="2"/>
<evidence type="ECO:0000256" key="1">
    <source>
        <dbReference type="ARBA" id="ARBA00005750"/>
    </source>
</evidence>
<sequence>MIDLHCHLLPGIDDGAADMAASIALAEDAVDKGVTHIVCTPHIHSGYFDNDLSTIANVHADFSAALIEHNIPLKSHYAAECRISPELLPMFANKTLPYIGEWNGKDVVLLELPHSHIPAGTDRLIGWFLRNNVQPMIAHPERNRDIIADYNKALWLKGKGVLFQLTAGVLTGTFSDAAMQTGFKMLEDNLVDIIASDAHSLKRRPVEMDKAYNVVSQSFGEQLSKTLFVTTPWRIASKWFQ</sequence>
<protein>
    <recommendedName>
        <fullName evidence="2">protein-tyrosine-phosphatase</fullName>
        <ecNumber evidence="2">3.1.3.48</ecNumber>
    </recommendedName>
</protein>
<evidence type="ECO:0000313" key="5">
    <source>
        <dbReference type="EMBL" id="TKB05221.1"/>
    </source>
</evidence>
<dbReference type="PANTHER" id="PTHR39181:SF1">
    <property type="entry name" value="TYROSINE-PROTEIN PHOSPHATASE YWQE"/>
    <property type="match status" value="1"/>
</dbReference>
<comment type="catalytic activity">
    <reaction evidence="4">
        <text>O-phospho-L-tyrosyl-[protein] + H2O = L-tyrosyl-[protein] + phosphate</text>
        <dbReference type="Rhea" id="RHEA:10684"/>
        <dbReference type="Rhea" id="RHEA-COMP:10136"/>
        <dbReference type="Rhea" id="RHEA-COMP:20101"/>
        <dbReference type="ChEBI" id="CHEBI:15377"/>
        <dbReference type="ChEBI" id="CHEBI:43474"/>
        <dbReference type="ChEBI" id="CHEBI:46858"/>
        <dbReference type="ChEBI" id="CHEBI:61978"/>
        <dbReference type="EC" id="3.1.3.48"/>
    </reaction>
</comment>
<dbReference type="InterPro" id="IPR016667">
    <property type="entry name" value="Caps_polysacc_synth_CpsB/CapC"/>
</dbReference>
<dbReference type="PANTHER" id="PTHR39181">
    <property type="entry name" value="TYROSINE-PROTEIN PHOSPHATASE YWQE"/>
    <property type="match status" value="1"/>
</dbReference>
<evidence type="ECO:0000313" key="6">
    <source>
        <dbReference type="Proteomes" id="UP000305471"/>
    </source>
</evidence>
<dbReference type="PIRSF" id="PIRSF016557">
    <property type="entry name" value="Caps_synth_CpsB"/>
    <property type="match status" value="1"/>
</dbReference>
<dbReference type="Gene3D" id="3.20.20.140">
    <property type="entry name" value="Metal-dependent hydrolases"/>
    <property type="match status" value="1"/>
</dbReference>
<evidence type="ECO:0000256" key="4">
    <source>
        <dbReference type="ARBA" id="ARBA00051722"/>
    </source>
</evidence>
<dbReference type="GO" id="GO:0004725">
    <property type="term" value="F:protein tyrosine phosphatase activity"/>
    <property type="evidence" value="ECO:0007669"/>
    <property type="project" value="UniProtKB-EC"/>
</dbReference>
<dbReference type="GO" id="GO:0030145">
    <property type="term" value="F:manganese ion binding"/>
    <property type="evidence" value="ECO:0007669"/>
    <property type="project" value="InterPro"/>
</dbReference>
<dbReference type="AlphaFoldDB" id="A0A4U0ZS62"/>
<dbReference type="Pfam" id="PF19567">
    <property type="entry name" value="CpsB_CapC"/>
    <property type="match status" value="1"/>
</dbReference>
<dbReference type="Proteomes" id="UP000305471">
    <property type="component" value="Unassembled WGS sequence"/>
</dbReference>
<evidence type="ECO:0000256" key="2">
    <source>
        <dbReference type="ARBA" id="ARBA00013064"/>
    </source>
</evidence>
<accession>A0A4U0ZS62</accession>
<dbReference type="RefSeq" id="WP_136780976.1">
    <property type="nucleotide sequence ID" value="NZ_SWCO01000001.1"/>
</dbReference>